<dbReference type="InterPro" id="IPR023346">
    <property type="entry name" value="Lysozyme-like_dom_sf"/>
</dbReference>
<organism evidence="3 4">
    <name type="scientific">Methylobacterium indicum</name>
    <dbReference type="NCBI Taxonomy" id="1775910"/>
    <lineage>
        <taxon>Bacteria</taxon>
        <taxon>Pseudomonadati</taxon>
        <taxon>Pseudomonadota</taxon>
        <taxon>Alphaproteobacteria</taxon>
        <taxon>Hyphomicrobiales</taxon>
        <taxon>Methylobacteriaceae</taxon>
        <taxon>Methylobacterium</taxon>
    </lineage>
</organism>
<dbReference type="EMBL" id="JTHG01000416">
    <property type="protein sequence ID" value="KMO11199.1"/>
    <property type="molecule type" value="Genomic_DNA"/>
</dbReference>
<reference evidence="3 4" key="1">
    <citation type="submission" date="2014-11" db="EMBL/GenBank/DDBJ databases">
        <title>Comparative genomics of Methylobacterium species.</title>
        <authorList>
            <person name="Chaudhry V."/>
            <person name="Patil P.B."/>
        </authorList>
    </citation>
    <scope>NUCLEOTIDE SEQUENCE [LARGE SCALE GENOMIC DNA]</scope>
    <source>
        <strain evidence="3 4">SE3.6</strain>
    </source>
</reference>
<gene>
    <name evidence="3" type="ORF">QR79_30195</name>
</gene>
<evidence type="ECO:0000313" key="3">
    <source>
        <dbReference type="EMBL" id="KMO11199.1"/>
    </source>
</evidence>
<protein>
    <submittedName>
        <fullName evidence="3">Transglycosylase SLT domain protein</fullName>
    </submittedName>
</protein>
<dbReference type="InterPro" id="IPR008258">
    <property type="entry name" value="Transglycosylase_SLT_dom_1"/>
</dbReference>
<keyword evidence="4" id="KW-1185">Reference proteome</keyword>
<comment type="similarity">
    <text evidence="1">Belongs to the virb1 family.</text>
</comment>
<proteinExistence type="inferred from homology"/>
<dbReference type="Pfam" id="PF01464">
    <property type="entry name" value="SLT"/>
    <property type="match status" value="1"/>
</dbReference>
<evidence type="ECO:0000259" key="2">
    <source>
        <dbReference type="Pfam" id="PF01464"/>
    </source>
</evidence>
<dbReference type="Gene3D" id="1.10.530.10">
    <property type="match status" value="1"/>
</dbReference>
<dbReference type="Proteomes" id="UP000036471">
    <property type="component" value="Unassembled WGS sequence"/>
</dbReference>
<accession>A0ABR5GQD1</accession>
<comment type="caution">
    <text evidence="3">The sequence shown here is derived from an EMBL/GenBank/DDBJ whole genome shotgun (WGS) entry which is preliminary data.</text>
</comment>
<dbReference type="RefSeq" id="WP_089504286.1">
    <property type="nucleotide sequence ID" value="NZ_JTHF01000085.1"/>
</dbReference>
<dbReference type="SUPFAM" id="SSF53955">
    <property type="entry name" value="Lysozyme-like"/>
    <property type="match status" value="1"/>
</dbReference>
<evidence type="ECO:0000256" key="1">
    <source>
        <dbReference type="ARBA" id="ARBA00009387"/>
    </source>
</evidence>
<sequence>MRRRVDGPAQRGSMRMAGAHGDVLSFSSRAAHGGVPVMARTIVAAGCLAAGLSALLHQYGAELVTARPAVTMMADLLVMPTPKIQAPKIQASKIQMQASQAQPAAGRDTAGIAPLREPIHDLDTALGSSGVDRVSYDDLLAASSGGDPNEVLTFGPMRIRRHLVQTIVRAAATVRTDPVLLMAVADKESSFLTEVQARTSSATGLYQFIERTWLQVIREFGAQHGYAREAGLIGEDNSVADAAERTRILDLRRDPSLAAVMAGEMLKRDSARIAARIGRDLTLGETYLAHFLGPDDAERFMAKVVEEPKAEAAALLPKPAKANRPIFYERVGRRKARSLTVAQVHDKFEAMMSTRGARYRDVGALMGVMAYAAESP</sequence>
<evidence type="ECO:0000313" key="4">
    <source>
        <dbReference type="Proteomes" id="UP000036471"/>
    </source>
</evidence>
<feature type="domain" description="Transglycosylase SLT" evidence="2">
    <location>
        <begin position="168"/>
        <end position="214"/>
    </location>
</feature>
<name>A0ABR5GQD1_9HYPH</name>